<gene>
    <name evidence="10" type="ORF">HMF8227_00634</name>
</gene>
<evidence type="ECO:0000256" key="3">
    <source>
        <dbReference type="ARBA" id="ARBA00005349"/>
    </source>
</evidence>
<dbReference type="InterPro" id="IPR010971">
    <property type="entry name" value="UbiH/COQ6"/>
</dbReference>
<proteinExistence type="inferred from homology"/>
<dbReference type="Proteomes" id="UP000245728">
    <property type="component" value="Chromosome"/>
</dbReference>
<organism evidence="10 11">
    <name type="scientific">Saliniradius amylolyticus</name>
    <dbReference type="NCBI Taxonomy" id="2183582"/>
    <lineage>
        <taxon>Bacteria</taxon>
        <taxon>Pseudomonadati</taxon>
        <taxon>Pseudomonadota</taxon>
        <taxon>Gammaproteobacteria</taxon>
        <taxon>Alteromonadales</taxon>
        <taxon>Alteromonadaceae</taxon>
        <taxon>Saliniradius</taxon>
    </lineage>
</organism>
<dbReference type="RefSeq" id="WP_204101025.1">
    <property type="nucleotide sequence ID" value="NZ_CP029347.1"/>
</dbReference>
<dbReference type="Gene3D" id="3.50.50.60">
    <property type="entry name" value="FAD/NAD(P)-binding domain"/>
    <property type="match status" value="2"/>
</dbReference>
<name>A0A2S2E1J2_9ALTE</name>
<dbReference type="EMBL" id="CP029347">
    <property type="protein sequence ID" value="AWL11130.1"/>
    <property type="molecule type" value="Genomic_DNA"/>
</dbReference>
<comment type="subunit">
    <text evidence="8">Component of the Ubi complex metabolon, which regroups five ubiquinone biosynthesis proteins (UbiE, UbiF, UbiG, UbiH and UbiI) and two accessory factors (UbiK and the lipid-binding protein UbiJ).</text>
</comment>
<evidence type="ECO:0000256" key="5">
    <source>
        <dbReference type="ARBA" id="ARBA00022827"/>
    </source>
</evidence>
<accession>A0A2S2E1J2</accession>
<evidence type="ECO:0000259" key="9">
    <source>
        <dbReference type="Pfam" id="PF01494"/>
    </source>
</evidence>
<dbReference type="GO" id="GO:0071949">
    <property type="term" value="F:FAD binding"/>
    <property type="evidence" value="ECO:0007669"/>
    <property type="project" value="InterPro"/>
</dbReference>
<evidence type="ECO:0000256" key="7">
    <source>
        <dbReference type="ARBA" id="ARBA00023033"/>
    </source>
</evidence>
<dbReference type="PANTHER" id="PTHR43876:SF7">
    <property type="entry name" value="UBIQUINONE BIOSYNTHESIS MONOOXYGENASE COQ6, MITOCHONDRIAL"/>
    <property type="match status" value="1"/>
</dbReference>
<comment type="similarity">
    <text evidence="3">Belongs to the UbiH/COQ6 family.</text>
</comment>
<dbReference type="FunFam" id="3.50.50.60:FF:000021">
    <property type="entry name" value="Ubiquinone biosynthesis monooxygenase COQ6"/>
    <property type="match status" value="1"/>
</dbReference>
<evidence type="ECO:0000313" key="11">
    <source>
        <dbReference type="Proteomes" id="UP000245728"/>
    </source>
</evidence>
<dbReference type="PROSITE" id="PS01304">
    <property type="entry name" value="UBIH"/>
    <property type="match status" value="1"/>
</dbReference>
<dbReference type="InterPro" id="IPR018168">
    <property type="entry name" value="Ubi_Hdrlase_CS"/>
</dbReference>
<dbReference type="GO" id="GO:0006744">
    <property type="term" value="P:ubiquinone biosynthetic process"/>
    <property type="evidence" value="ECO:0007669"/>
    <property type="project" value="UniProtKB-UniPathway"/>
</dbReference>
<dbReference type="NCBIfam" id="TIGR01988">
    <property type="entry name" value="Ubi-OHases"/>
    <property type="match status" value="1"/>
</dbReference>
<comment type="cofactor">
    <cofactor evidence="1">
        <name>FAD</name>
        <dbReference type="ChEBI" id="CHEBI:57692"/>
    </cofactor>
</comment>
<dbReference type="InterPro" id="IPR002938">
    <property type="entry name" value="FAD-bd"/>
</dbReference>
<keyword evidence="6 10" id="KW-0560">Oxidoreductase</keyword>
<evidence type="ECO:0000256" key="4">
    <source>
        <dbReference type="ARBA" id="ARBA00022630"/>
    </source>
</evidence>
<evidence type="ECO:0000313" key="10">
    <source>
        <dbReference type="EMBL" id="AWL11130.1"/>
    </source>
</evidence>
<dbReference type="PRINTS" id="PR00420">
    <property type="entry name" value="RNGMNOXGNASE"/>
</dbReference>
<reference evidence="10 11" key="1">
    <citation type="submission" date="2018-05" db="EMBL/GenBank/DDBJ databases">
        <title>Salinimonas sp. HMF8227 Genome sequencing and assembly.</title>
        <authorList>
            <person name="Kang H."/>
            <person name="Kang J."/>
            <person name="Cha I."/>
            <person name="Kim H."/>
            <person name="Joh K."/>
        </authorList>
    </citation>
    <scope>NUCLEOTIDE SEQUENCE [LARGE SCALE GENOMIC DNA]</scope>
    <source>
        <strain evidence="10 11">HMF8227</strain>
    </source>
</reference>
<dbReference type="UniPathway" id="UPA00232"/>
<dbReference type="GO" id="GO:0110142">
    <property type="term" value="C:ubiquinone biosynthesis complex"/>
    <property type="evidence" value="ECO:0007669"/>
    <property type="project" value="UniProtKB-ARBA"/>
</dbReference>
<keyword evidence="7" id="KW-0503">Monooxygenase</keyword>
<evidence type="ECO:0000256" key="2">
    <source>
        <dbReference type="ARBA" id="ARBA00004749"/>
    </source>
</evidence>
<keyword evidence="11" id="KW-1185">Reference proteome</keyword>
<evidence type="ECO:0000256" key="1">
    <source>
        <dbReference type="ARBA" id="ARBA00001974"/>
    </source>
</evidence>
<evidence type="ECO:0000256" key="6">
    <source>
        <dbReference type="ARBA" id="ARBA00023002"/>
    </source>
</evidence>
<dbReference type="KEGG" id="salh:HMF8227_00634"/>
<feature type="domain" description="FAD-binding" evidence="9">
    <location>
        <begin position="4"/>
        <end position="342"/>
    </location>
</feature>
<dbReference type="PANTHER" id="PTHR43876">
    <property type="entry name" value="UBIQUINONE BIOSYNTHESIS MONOOXYGENASE COQ6, MITOCHONDRIAL"/>
    <property type="match status" value="1"/>
</dbReference>
<dbReference type="InterPro" id="IPR036188">
    <property type="entry name" value="FAD/NAD-bd_sf"/>
</dbReference>
<keyword evidence="4" id="KW-0285">Flavoprotein</keyword>
<sequence>MQQVDVLIVGGGMVGLTLAAALKHSPLNVVLVDKRLPQRPLNTEPELRVSAINQASENLFRRLGVWQLIERKQPYTAMDVREQDSFARIHFDHHDLLLPHLGHIIENQAVTNALMDSLQGAANVRLMDGVGIQSLAQGKSEAFVTLTDGQVISAALVVGTDGANSAIRRLAHLPLTFKDYEHSAIVATVKTAEPHQDTARQVFTPTGPLAFLPLKDPTLCSIVWSQDAAQARQLKTLSDSDFNHALSAAFDNQLGLCEVQSQRVSFPLTMRYVRQWVKERVVVAGDAAHTIHPLAGQGANLGLMDVAALAETLLALYEQNKDIGLARNLRAFERSRKADATAMIAAMEGFKQLFSGTHPLKKLVRGLGMSAVNRLPLAKQQAMRHAAGLAGDLPETMRSPE</sequence>
<dbReference type="InterPro" id="IPR051205">
    <property type="entry name" value="UbiH/COQ6_monooxygenase"/>
</dbReference>
<dbReference type="SUPFAM" id="SSF51905">
    <property type="entry name" value="FAD/NAD(P)-binding domain"/>
    <property type="match status" value="1"/>
</dbReference>
<dbReference type="EC" id="1.14.13.-" evidence="10"/>
<keyword evidence="5" id="KW-0274">FAD</keyword>
<evidence type="ECO:0000256" key="8">
    <source>
        <dbReference type="ARBA" id="ARBA00065734"/>
    </source>
</evidence>
<comment type="pathway">
    <text evidence="2">Cofactor biosynthesis; ubiquinone biosynthesis.</text>
</comment>
<dbReference type="AlphaFoldDB" id="A0A2S2E1J2"/>
<dbReference type="Pfam" id="PF01494">
    <property type="entry name" value="FAD_binding_3"/>
    <property type="match status" value="1"/>
</dbReference>
<dbReference type="GO" id="GO:0019168">
    <property type="term" value="F:2-polyprenylphenol 6-hydroxylase activity"/>
    <property type="evidence" value="ECO:0007669"/>
    <property type="project" value="TreeGrafter"/>
</dbReference>
<protein>
    <submittedName>
        <fullName evidence="10">2-octaprenylphenol hydroxylase</fullName>
        <ecNumber evidence="10">1.14.13.-</ecNumber>
    </submittedName>
</protein>